<dbReference type="InterPro" id="IPR055684">
    <property type="entry name" value="DUF7260"/>
</dbReference>
<dbReference type="Pfam" id="PF23921">
    <property type="entry name" value="DUF7260"/>
    <property type="match status" value="1"/>
</dbReference>
<feature type="region of interest" description="Disordered" evidence="2">
    <location>
        <begin position="35"/>
        <end position="73"/>
    </location>
</feature>
<dbReference type="EMBL" id="JAMQOT010000008">
    <property type="protein sequence ID" value="MDF9747712.1"/>
    <property type="molecule type" value="Genomic_DNA"/>
</dbReference>
<keyword evidence="5" id="KW-1185">Reference proteome</keyword>
<feature type="domain" description="DUF7260" evidence="3">
    <location>
        <begin position="5"/>
        <end position="258"/>
    </location>
</feature>
<evidence type="ECO:0000313" key="4">
    <source>
        <dbReference type="EMBL" id="MDF9747712.1"/>
    </source>
</evidence>
<dbReference type="AlphaFoldDB" id="A0A9Q4L4X5"/>
<evidence type="ECO:0000259" key="3">
    <source>
        <dbReference type="Pfam" id="PF23921"/>
    </source>
</evidence>
<feature type="compositionally biased region" description="Polar residues" evidence="2">
    <location>
        <begin position="63"/>
        <end position="73"/>
    </location>
</feature>
<dbReference type="RefSeq" id="WP_277523942.1">
    <property type="nucleotide sequence ID" value="NZ_JAMQOT010000008.1"/>
</dbReference>
<proteinExistence type="predicted"/>
<evidence type="ECO:0000256" key="2">
    <source>
        <dbReference type="SAM" id="MobiDB-lite"/>
    </source>
</evidence>
<dbReference type="Proteomes" id="UP001154061">
    <property type="component" value="Unassembled WGS sequence"/>
</dbReference>
<sequence length="269" mass="29823">MTGSTAVHRALERLDEERDAVAERGAAFEAFSTRVRELPAASPGPTGDRRPPMASPTAMAPPIQTQRSAPSPSESHCVTVREAFDEIVQPHSTADIDTDESLAETIAAELNEDIAVALATETGWTPSLKAAVLEETATRRREVTVLEETLRDERQTLEAAIDEVDEIVAWLRSTADESLLQCDFDRLEGKHEQLETYRDRLEELTSDRQTQLAGSTNRYGPGGTRYRTMVESVYSACRTRYPVLSTATRLYGICGDCQRTVRAHLSRRV</sequence>
<keyword evidence="1" id="KW-0175">Coiled coil</keyword>
<evidence type="ECO:0000256" key="1">
    <source>
        <dbReference type="SAM" id="Coils"/>
    </source>
</evidence>
<gene>
    <name evidence="4" type="ORF">NDI89_19215</name>
</gene>
<feature type="coiled-coil region" evidence="1">
    <location>
        <begin position="143"/>
        <end position="207"/>
    </location>
</feature>
<accession>A0A9Q4L4X5</accession>
<comment type="caution">
    <text evidence="4">The sequence shown here is derived from an EMBL/GenBank/DDBJ whole genome shotgun (WGS) entry which is preliminary data.</text>
</comment>
<reference evidence="4" key="1">
    <citation type="submission" date="2022-06" db="EMBL/GenBank/DDBJ databases">
        <title>Natrinema sp. a new haloarchaeum isolate from saline soil.</title>
        <authorList>
            <person name="Strakova D."/>
            <person name="Galisteo C."/>
            <person name="Sanchez-Porro C."/>
            <person name="Ventosa A."/>
        </authorList>
    </citation>
    <scope>NUCLEOTIDE SEQUENCE</scope>
    <source>
        <strain evidence="4">S1CR25-10</strain>
    </source>
</reference>
<name>A0A9Q4L4X5_9EURY</name>
<organism evidence="4 5">
    <name type="scientific">Natrinema salsiterrestre</name>
    <dbReference type="NCBI Taxonomy" id="2950540"/>
    <lineage>
        <taxon>Archaea</taxon>
        <taxon>Methanobacteriati</taxon>
        <taxon>Methanobacteriota</taxon>
        <taxon>Stenosarchaea group</taxon>
        <taxon>Halobacteria</taxon>
        <taxon>Halobacteriales</taxon>
        <taxon>Natrialbaceae</taxon>
        <taxon>Natrinema</taxon>
    </lineage>
</organism>
<protein>
    <recommendedName>
        <fullName evidence="3">DUF7260 domain-containing protein</fullName>
    </recommendedName>
</protein>
<evidence type="ECO:0000313" key="5">
    <source>
        <dbReference type="Proteomes" id="UP001154061"/>
    </source>
</evidence>